<dbReference type="GO" id="GO:0016020">
    <property type="term" value="C:membrane"/>
    <property type="evidence" value="ECO:0007669"/>
    <property type="project" value="InterPro"/>
</dbReference>
<keyword evidence="2" id="KW-0808">Transferase</keyword>
<gene>
    <name evidence="2" type="ORF">HanXRQr2_Chr01g0020461</name>
</gene>
<sequence>MGFSSVFFCWGRLFSVSVEIFCFVLVSFFIRFFLFFLFRFGRFQLFWKRTRLETRSDPDLLKKLKSFSFLKLESNKFPIFHLNLNNYLHSFEFNVDHSSWRASIHQYQKGKTRYAHYRQTDYLLAESGWHCSFCF</sequence>
<keyword evidence="1" id="KW-1133">Transmembrane helix</keyword>
<dbReference type="Proteomes" id="UP000215914">
    <property type="component" value="Unassembled WGS sequence"/>
</dbReference>
<keyword evidence="1" id="KW-0812">Transmembrane</keyword>
<keyword evidence="1" id="KW-0472">Membrane</keyword>
<dbReference type="GO" id="GO:0003830">
    <property type="term" value="F:beta-1,4-mannosylglycoprotein 4-beta-N-acetylglucosaminyltransferase activity"/>
    <property type="evidence" value="ECO:0007669"/>
    <property type="project" value="InterPro"/>
</dbReference>
<accession>A0A9K3JVF3</accession>
<protein>
    <submittedName>
        <fullName evidence="2">Glycosyl transferase, family 17</fullName>
    </submittedName>
</protein>
<evidence type="ECO:0000313" key="2">
    <source>
        <dbReference type="EMBL" id="KAF5821919.1"/>
    </source>
</evidence>
<proteinExistence type="predicted"/>
<evidence type="ECO:0000256" key="1">
    <source>
        <dbReference type="SAM" id="Phobius"/>
    </source>
</evidence>
<feature type="transmembrane region" description="Helical" evidence="1">
    <location>
        <begin position="20"/>
        <end position="41"/>
    </location>
</feature>
<dbReference type="PANTHER" id="PTHR12224">
    <property type="entry name" value="BETA-1,4-MANNOSYL-GLYCOPROTEIN BETA-1,4-N-ACETYLGLUCOSAMINYL-TRANSFERASE"/>
    <property type="match status" value="1"/>
</dbReference>
<organism evidence="2 3">
    <name type="scientific">Helianthus annuus</name>
    <name type="common">Common sunflower</name>
    <dbReference type="NCBI Taxonomy" id="4232"/>
    <lineage>
        <taxon>Eukaryota</taxon>
        <taxon>Viridiplantae</taxon>
        <taxon>Streptophyta</taxon>
        <taxon>Embryophyta</taxon>
        <taxon>Tracheophyta</taxon>
        <taxon>Spermatophyta</taxon>
        <taxon>Magnoliopsida</taxon>
        <taxon>eudicotyledons</taxon>
        <taxon>Gunneridae</taxon>
        <taxon>Pentapetalae</taxon>
        <taxon>asterids</taxon>
        <taxon>campanulids</taxon>
        <taxon>Asterales</taxon>
        <taxon>Asteraceae</taxon>
        <taxon>Asteroideae</taxon>
        <taxon>Heliantheae alliance</taxon>
        <taxon>Heliantheae</taxon>
        <taxon>Helianthus</taxon>
    </lineage>
</organism>
<dbReference type="Gramene" id="mRNA:HanXRQr2_Chr01g0020461">
    <property type="protein sequence ID" value="CDS:HanXRQr2_Chr01g0020461.1"/>
    <property type="gene ID" value="HanXRQr2_Chr01g0020461"/>
</dbReference>
<name>A0A9K3JVF3_HELAN</name>
<dbReference type="Pfam" id="PF04724">
    <property type="entry name" value="Glyco_transf_17"/>
    <property type="match status" value="1"/>
</dbReference>
<dbReference type="PANTHER" id="PTHR12224:SF22">
    <property type="entry name" value="GLYCOSYL TRANSFERASE, FAMILY 17"/>
    <property type="match status" value="1"/>
</dbReference>
<dbReference type="EMBL" id="MNCJ02000316">
    <property type="protein sequence ID" value="KAF5821919.1"/>
    <property type="molecule type" value="Genomic_DNA"/>
</dbReference>
<evidence type="ECO:0000313" key="3">
    <source>
        <dbReference type="Proteomes" id="UP000215914"/>
    </source>
</evidence>
<comment type="caution">
    <text evidence="2">The sequence shown here is derived from an EMBL/GenBank/DDBJ whole genome shotgun (WGS) entry which is preliminary data.</text>
</comment>
<dbReference type="InterPro" id="IPR006813">
    <property type="entry name" value="Glyco_trans_17"/>
</dbReference>
<reference evidence="2" key="2">
    <citation type="submission" date="2020-06" db="EMBL/GenBank/DDBJ databases">
        <title>Helianthus annuus Genome sequencing and assembly Release 2.</title>
        <authorList>
            <person name="Gouzy J."/>
            <person name="Langlade N."/>
            <person name="Munos S."/>
        </authorList>
    </citation>
    <scope>NUCLEOTIDE SEQUENCE</scope>
    <source>
        <tissue evidence="2">Leaves</tissue>
    </source>
</reference>
<dbReference type="AlphaFoldDB" id="A0A9K3JVF3"/>
<reference evidence="2" key="1">
    <citation type="journal article" date="2017" name="Nature">
        <title>The sunflower genome provides insights into oil metabolism, flowering and Asterid evolution.</title>
        <authorList>
            <person name="Badouin H."/>
            <person name="Gouzy J."/>
            <person name="Grassa C.J."/>
            <person name="Murat F."/>
            <person name="Staton S.E."/>
            <person name="Cottret L."/>
            <person name="Lelandais-Briere C."/>
            <person name="Owens G.L."/>
            <person name="Carrere S."/>
            <person name="Mayjonade B."/>
            <person name="Legrand L."/>
            <person name="Gill N."/>
            <person name="Kane N.C."/>
            <person name="Bowers J.E."/>
            <person name="Hubner S."/>
            <person name="Bellec A."/>
            <person name="Berard A."/>
            <person name="Berges H."/>
            <person name="Blanchet N."/>
            <person name="Boniface M.C."/>
            <person name="Brunel D."/>
            <person name="Catrice O."/>
            <person name="Chaidir N."/>
            <person name="Claudel C."/>
            <person name="Donnadieu C."/>
            <person name="Faraut T."/>
            <person name="Fievet G."/>
            <person name="Helmstetter N."/>
            <person name="King M."/>
            <person name="Knapp S.J."/>
            <person name="Lai Z."/>
            <person name="Le Paslier M.C."/>
            <person name="Lippi Y."/>
            <person name="Lorenzon L."/>
            <person name="Mandel J.R."/>
            <person name="Marage G."/>
            <person name="Marchand G."/>
            <person name="Marquand E."/>
            <person name="Bret-Mestries E."/>
            <person name="Morien E."/>
            <person name="Nambeesan S."/>
            <person name="Nguyen T."/>
            <person name="Pegot-Espagnet P."/>
            <person name="Pouilly N."/>
            <person name="Raftis F."/>
            <person name="Sallet E."/>
            <person name="Schiex T."/>
            <person name="Thomas J."/>
            <person name="Vandecasteele C."/>
            <person name="Vares D."/>
            <person name="Vear F."/>
            <person name="Vautrin S."/>
            <person name="Crespi M."/>
            <person name="Mangin B."/>
            <person name="Burke J.M."/>
            <person name="Salse J."/>
            <person name="Munos S."/>
            <person name="Vincourt P."/>
            <person name="Rieseberg L.H."/>
            <person name="Langlade N.B."/>
        </authorList>
    </citation>
    <scope>NUCLEOTIDE SEQUENCE</scope>
    <source>
        <tissue evidence="2">Leaves</tissue>
    </source>
</reference>
<keyword evidence="3" id="KW-1185">Reference proteome</keyword>